<keyword evidence="10" id="KW-1185">Reference proteome</keyword>
<evidence type="ECO:0000256" key="3">
    <source>
        <dbReference type="ARBA" id="ARBA00022475"/>
    </source>
</evidence>
<dbReference type="GO" id="GO:0005886">
    <property type="term" value="C:plasma membrane"/>
    <property type="evidence" value="ECO:0007669"/>
    <property type="project" value="UniProtKB-SubCell"/>
</dbReference>
<dbReference type="SUPFAM" id="SSF161098">
    <property type="entry name" value="MetI-like"/>
    <property type="match status" value="1"/>
</dbReference>
<dbReference type="InterPro" id="IPR035906">
    <property type="entry name" value="MetI-like_sf"/>
</dbReference>
<evidence type="ECO:0000256" key="5">
    <source>
        <dbReference type="ARBA" id="ARBA00022989"/>
    </source>
</evidence>
<comment type="similarity">
    <text evidence="7">Belongs to the binding-protein-dependent transport system permease family.</text>
</comment>
<dbReference type="Pfam" id="PF00528">
    <property type="entry name" value="BPD_transp_1"/>
    <property type="match status" value="1"/>
</dbReference>
<sequence length="272" mass="28673">MSSDAMAAPAASSGRGSAALAKLRELGPSIGLFLLVGVIWEASVKLFAVPAYLLPAPSVIGTRMWATRVMLWENLASTMTAAVLGFILGTAIAVGLAIVFLYSRTAERALFPWAITIKTIPILAIAPLLTIWLGFGLAPKVAIAALICFFPTLVNTVKGLRTVDRNALEFMAVIGASKGQTFRHARLFAALPYTFAAAKISSSAAVIGAIVAEFTGANLGIGTLIVTAGYQMDSAMLFAAIITSSLATIVLFYAVILLEKLCLYWPEARMDA</sequence>
<evidence type="ECO:0000313" key="10">
    <source>
        <dbReference type="Proteomes" id="UP000183447"/>
    </source>
</evidence>
<feature type="transmembrane region" description="Helical" evidence="7">
    <location>
        <begin position="204"/>
        <end position="230"/>
    </location>
</feature>
<dbReference type="PANTHER" id="PTHR30151:SF20">
    <property type="entry name" value="ABC TRANSPORTER PERMEASE PROTEIN HI_0355-RELATED"/>
    <property type="match status" value="1"/>
</dbReference>
<dbReference type="Proteomes" id="UP000183447">
    <property type="component" value="Unassembled WGS sequence"/>
</dbReference>
<evidence type="ECO:0000313" key="9">
    <source>
        <dbReference type="EMBL" id="SFZ86733.1"/>
    </source>
</evidence>
<feature type="transmembrane region" description="Helical" evidence="7">
    <location>
        <begin position="32"/>
        <end position="55"/>
    </location>
</feature>
<dbReference type="Gene3D" id="1.10.3720.10">
    <property type="entry name" value="MetI-like"/>
    <property type="match status" value="1"/>
</dbReference>
<dbReference type="PROSITE" id="PS50928">
    <property type="entry name" value="ABC_TM1"/>
    <property type="match status" value="1"/>
</dbReference>
<reference evidence="9 10" key="1">
    <citation type="submission" date="2016-11" db="EMBL/GenBank/DDBJ databases">
        <authorList>
            <person name="Jaros S."/>
            <person name="Januszkiewicz K."/>
            <person name="Wedrychowicz H."/>
        </authorList>
    </citation>
    <scope>NUCLEOTIDE SEQUENCE [LARGE SCALE GENOMIC DNA]</scope>
    <source>
        <strain evidence="9 10">ATCC 23634</strain>
    </source>
</reference>
<evidence type="ECO:0000259" key="8">
    <source>
        <dbReference type="PROSITE" id="PS50928"/>
    </source>
</evidence>
<feature type="transmembrane region" description="Helical" evidence="7">
    <location>
        <begin position="236"/>
        <end position="258"/>
    </location>
</feature>
<evidence type="ECO:0000256" key="4">
    <source>
        <dbReference type="ARBA" id="ARBA00022692"/>
    </source>
</evidence>
<dbReference type="PANTHER" id="PTHR30151">
    <property type="entry name" value="ALKANE SULFONATE ABC TRANSPORTER-RELATED, MEMBRANE SUBUNIT"/>
    <property type="match status" value="1"/>
</dbReference>
<feature type="transmembrane region" description="Helical" evidence="7">
    <location>
        <begin position="141"/>
        <end position="160"/>
    </location>
</feature>
<keyword evidence="6 7" id="KW-0472">Membrane</keyword>
<dbReference type="AlphaFoldDB" id="A0A1K2I2X7"/>
<keyword evidence="4 7" id="KW-0812">Transmembrane</keyword>
<keyword evidence="2 7" id="KW-0813">Transport</keyword>
<protein>
    <submittedName>
        <fullName evidence="9">NitT/TauT family transport system permease protein</fullName>
    </submittedName>
</protein>
<organism evidence="9 10">
    <name type="scientific">Devosia enhydra</name>
    <dbReference type="NCBI Taxonomy" id="665118"/>
    <lineage>
        <taxon>Bacteria</taxon>
        <taxon>Pseudomonadati</taxon>
        <taxon>Pseudomonadota</taxon>
        <taxon>Alphaproteobacteria</taxon>
        <taxon>Hyphomicrobiales</taxon>
        <taxon>Devosiaceae</taxon>
        <taxon>Devosia</taxon>
    </lineage>
</organism>
<evidence type="ECO:0000256" key="7">
    <source>
        <dbReference type="RuleBase" id="RU363032"/>
    </source>
</evidence>
<feature type="domain" description="ABC transmembrane type-1" evidence="8">
    <location>
        <begin position="71"/>
        <end position="259"/>
    </location>
</feature>
<evidence type="ECO:0000256" key="1">
    <source>
        <dbReference type="ARBA" id="ARBA00004651"/>
    </source>
</evidence>
<dbReference type="STRING" id="665118.SAMN02983003_3927"/>
<evidence type="ECO:0000256" key="2">
    <source>
        <dbReference type="ARBA" id="ARBA00022448"/>
    </source>
</evidence>
<dbReference type="RefSeq" id="WP_072346679.1">
    <property type="nucleotide sequence ID" value="NZ_FPKU01000004.1"/>
</dbReference>
<dbReference type="CDD" id="cd06261">
    <property type="entry name" value="TM_PBP2"/>
    <property type="match status" value="1"/>
</dbReference>
<proteinExistence type="inferred from homology"/>
<dbReference type="OrthoDB" id="9786495at2"/>
<keyword evidence="3" id="KW-1003">Cell membrane</keyword>
<dbReference type="InterPro" id="IPR000515">
    <property type="entry name" value="MetI-like"/>
</dbReference>
<name>A0A1K2I2X7_9HYPH</name>
<feature type="transmembrane region" description="Helical" evidence="7">
    <location>
        <begin position="109"/>
        <end position="135"/>
    </location>
</feature>
<evidence type="ECO:0000256" key="6">
    <source>
        <dbReference type="ARBA" id="ARBA00023136"/>
    </source>
</evidence>
<accession>A0A1K2I2X7</accession>
<feature type="transmembrane region" description="Helical" evidence="7">
    <location>
        <begin position="75"/>
        <end position="102"/>
    </location>
</feature>
<dbReference type="EMBL" id="FPKU01000004">
    <property type="protein sequence ID" value="SFZ86733.1"/>
    <property type="molecule type" value="Genomic_DNA"/>
</dbReference>
<keyword evidence="5 7" id="KW-1133">Transmembrane helix</keyword>
<comment type="subcellular location">
    <subcellularLocation>
        <location evidence="1 7">Cell membrane</location>
        <topology evidence="1 7">Multi-pass membrane protein</topology>
    </subcellularLocation>
</comment>
<gene>
    <name evidence="9" type="ORF">SAMN02983003_3927</name>
</gene>
<dbReference type="GO" id="GO:0055085">
    <property type="term" value="P:transmembrane transport"/>
    <property type="evidence" value="ECO:0007669"/>
    <property type="project" value="InterPro"/>
</dbReference>